<evidence type="ECO:0000313" key="3">
    <source>
        <dbReference type="Proteomes" id="UP001249020"/>
    </source>
</evidence>
<protein>
    <submittedName>
        <fullName evidence="2">DUF2066 domain-containing protein</fullName>
    </submittedName>
</protein>
<proteinExistence type="predicted"/>
<dbReference type="RefSeq" id="WP_311360193.1">
    <property type="nucleotide sequence ID" value="NZ_JAVRIE010000001.1"/>
</dbReference>
<evidence type="ECO:0000256" key="1">
    <source>
        <dbReference type="SAM" id="SignalP"/>
    </source>
</evidence>
<sequence length="355" mass="39842">MNKTLLLFAVALLFTFPVSKVHAQIDHLNVGEVVVSDQSIYSQKRAGKRAFEQVVTKMSGESTSNENITVRRAATNFEQYLISSSYRQEKEALIYRAEFNQDKIIDLLRSEGLRVWGKRRPSSLLWIAIEDDTTKDKTLLTQTTESDLKTLLNTAAFQRGIEVVFPLGDLSDSMNVSTNDVWGLYSSSIYNHSIRYGTNYVIGAKIGLGFDDYSASEKFILNYFVTDGQSIETAQVAGDSLPVLLGEFINRYADELGLKYAVSSDDTNETYDIVLKVSNVNSLLDYRTVLSILSSLTITKSVELVAQQNDVSEFHITTNVPALRLRSILKLENTIYEGEPASDDEQSLTYIWRGK</sequence>
<dbReference type="AlphaFoldDB" id="A0AAW8QXP5"/>
<name>A0AAW8QXP5_9ALTE</name>
<keyword evidence="3" id="KW-1185">Reference proteome</keyword>
<dbReference type="EMBL" id="JAVRIE010000001">
    <property type="protein sequence ID" value="MDT0581390.1"/>
    <property type="molecule type" value="Genomic_DNA"/>
</dbReference>
<accession>A0AAW8QXP5</accession>
<keyword evidence="1" id="KW-0732">Signal</keyword>
<feature type="signal peptide" evidence="1">
    <location>
        <begin position="1"/>
        <end position="23"/>
    </location>
</feature>
<comment type="caution">
    <text evidence="2">The sequence shown here is derived from an EMBL/GenBank/DDBJ whole genome shotgun (WGS) entry which is preliminary data.</text>
</comment>
<gene>
    <name evidence="2" type="ORF">RM544_02475</name>
</gene>
<dbReference type="Pfam" id="PF09839">
    <property type="entry name" value="DUF2066"/>
    <property type="match status" value="1"/>
</dbReference>
<dbReference type="Proteomes" id="UP001249020">
    <property type="component" value="Unassembled WGS sequence"/>
</dbReference>
<feature type="chain" id="PRO_5043891728" evidence="1">
    <location>
        <begin position="24"/>
        <end position="355"/>
    </location>
</feature>
<dbReference type="InterPro" id="IPR018642">
    <property type="entry name" value="DUF2066"/>
</dbReference>
<reference evidence="2 3" key="1">
    <citation type="submission" date="2023-09" db="EMBL/GenBank/DDBJ databases">
        <authorList>
            <person name="Rey-Velasco X."/>
        </authorList>
    </citation>
    <scope>NUCLEOTIDE SEQUENCE [LARGE SCALE GENOMIC DNA]</scope>
    <source>
        <strain evidence="2 3">W409</strain>
    </source>
</reference>
<organism evidence="2 3">
    <name type="scientific">Brumicola blandensis</name>
    <dbReference type="NCBI Taxonomy" id="3075611"/>
    <lineage>
        <taxon>Bacteria</taxon>
        <taxon>Pseudomonadati</taxon>
        <taxon>Pseudomonadota</taxon>
        <taxon>Gammaproteobacteria</taxon>
        <taxon>Alteromonadales</taxon>
        <taxon>Alteromonadaceae</taxon>
        <taxon>Brumicola</taxon>
    </lineage>
</organism>
<evidence type="ECO:0000313" key="2">
    <source>
        <dbReference type="EMBL" id="MDT0581390.1"/>
    </source>
</evidence>